<keyword evidence="4 10" id="KW-1133">Transmembrane helix</keyword>
<organism evidence="12 13">
    <name type="scientific">Caenorhabditis briggsae</name>
    <dbReference type="NCBI Taxonomy" id="6238"/>
    <lineage>
        <taxon>Eukaryota</taxon>
        <taxon>Metazoa</taxon>
        <taxon>Ecdysozoa</taxon>
        <taxon>Nematoda</taxon>
        <taxon>Chromadorea</taxon>
        <taxon>Rhabditida</taxon>
        <taxon>Rhabditina</taxon>
        <taxon>Rhabditomorpha</taxon>
        <taxon>Rhabditoidea</taxon>
        <taxon>Rhabditidae</taxon>
        <taxon>Peloderinae</taxon>
        <taxon>Caenorhabditis</taxon>
    </lineage>
</organism>
<dbReference type="Proteomes" id="UP000008549">
    <property type="component" value="Unassembled WGS sequence"/>
</dbReference>
<comment type="similarity">
    <text evidence="8">Belongs to the two pore domain potassium channel (TC 1.A.1.8) family.</text>
</comment>
<dbReference type="InParanoid" id="A8XNK2"/>
<dbReference type="PANTHER" id="PTHR11003">
    <property type="entry name" value="POTASSIUM CHANNEL, SUBFAMILY K"/>
    <property type="match status" value="1"/>
</dbReference>
<feature type="domain" description="Potassium channel" evidence="11">
    <location>
        <begin position="382"/>
        <end position="456"/>
    </location>
</feature>
<feature type="transmembrane region" description="Helical" evidence="10">
    <location>
        <begin position="173"/>
        <end position="194"/>
    </location>
</feature>
<feature type="transmembrane region" description="Helical" evidence="10">
    <location>
        <begin position="269"/>
        <end position="288"/>
    </location>
</feature>
<evidence type="ECO:0000256" key="10">
    <source>
        <dbReference type="SAM" id="Phobius"/>
    </source>
</evidence>
<dbReference type="EMBL" id="HE600961">
    <property type="protein sequence ID" value="CAP34091.2"/>
    <property type="molecule type" value="Genomic_DNA"/>
</dbReference>
<dbReference type="WormBase" id="CBG16379a">
    <property type="protein sequence ID" value="CBP41046"/>
    <property type="gene ID" value="WBGene00036335"/>
    <property type="gene designation" value="Cbr-twk-22"/>
</dbReference>
<accession>A8XNK2</accession>
<dbReference type="Pfam" id="PF07885">
    <property type="entry name" value="Ion_trans_2"/>
    <property type="match status" value="2"/>
</dbReference>
<dbReference type="PANTHER" id="PTHR11003:SF335">
    <property type="entry name" value="POTASSIUM CHANNEL DOMAIN-CONTAINING PROTEIN"/>
    <property type="match status" value="1"/>
</dbReference>
<evidence type="ECO:0000256" key="8">
    <source>
        <dbReference type="RuleBase" id="RU003857"/>
    </source>
</evidence>
<gene>
    <name evidence="14" type="primary">twk-22</name>
    <name evidence="12" type="synonym">Cbr-twk-22</name>
    <name evidence="14" type="ORF">CBG16379</name>
    <name evidence="12" type="ORF">CBG_16379</name>
</gene>
<dbReference type="InterPro" id="IPR003280">
    <property type="entry name" value="2pore_dom_K_chnl"/>
</dbReference>
<feature type="transmembrane region" description="Helical" evidence="10">
    <location>
        <begin position="404"/>
        <end position="423"/>
    </location>
</feature>
<evidence type="ECO:0000313" key="13">
    <source>
        <dbReference type="Proteomes" id="UP000008549"/>
    </source>
</evidence>
<comment type="subcellular location">
    <subcellularLocation>
        <location evidence="1">Membrane</location>
        <topology evidence="1">Multi-pass membrane protein</topology>
    </subcellularLocation>
</comment>
<dbReference type="PRINTS" id="PR01333">
    <property type="entry name" value="2POREKCHANEL"/>
</dbReference>
<keyword evidence="5 8" id="KW-0406">Ion transport</keyword>
<dbReference type="InterPro" id="IPR013099">
    <property type="entry name" value="K_chnl_dom"/>
</dbReference>
<keyword evidence="2 8" id="KW-0813">Transport</keyword>
<feature type="compositionally biased region" description="Polar residues" evidence="9">
    <location>
        <begin position="574"/>
        <end position="598"/>
    </location>
</feature>
<protein>
    <submittedName>
        <fullName evidence="12">Protein CBR-TWK-22</fullName>
    </submittedName>
</protein>
<dbReference type="OMA" id="EHPRTAC"/>
<dbReference type="AlphaFoldDB" id="A8XNK2"/>
<reference evidence="12 13" key="1">
    <citation type="journal article" date="2003" name="PLoS Biol.">
        <title>The genome sequence of Caenorhabditis briggsae: a platform for comparative genomics.</title>
        <authorList>
            <person name="Stein L.D."/>
            <person name="Bao Z."/>
            <person name="Blasiar D."/>
            <person name="Blumenthal T."/>
            <person name="Brent M.R."/>
            <person name="Chen N."/>
            <person name="Chinwalla A."/>
            <person name="Clarke L."/>
            <person name="Clee C."/>
            <person name="Coghlan A."/>
            <person name="Coulson A."/>
            <person name="D'Eustachio P."/>
            <person name="Fitch D.H."/>
            <person name="Fulton L.A."/>
            <person name="Fulton R.E."/>
            <person name="Griffiths-Jones S."/>
            <person name="Harris T.W."/>
            <person name="Hillier L.W."/>
            <person name="Kamath R."/>
            <person name="Kuwabara P.E."/>
            <person name="Mardis E.R."/>
            <person name="Marra M.A."/>
            <person name="Miner T.L."/>
            <person name="Minx P."/>
            <person name="Mullikin J.C."/>
            <person name="Plumb R.W."/>
            <person name="Rogers J."/>
            <person name="Schein J.E."/>
            <person name="Sohrmann M."/>
            <person name="Spieth J."/>
            <person name="Stajich J.E."/>
            <person name="Wei C."/>
            <person name="Willey D."/>
            <person name="Wilson R.K."/>
            <person name="Durbin R."/>
            <person name="Waterston R.H."/>
        </authorList>
    </citation>
    <scope>NUCLEOTIDE SEQUENCE [LARGE SCALE GENOMIC DNA]</scope>
    <source>
        <strain evidence="12 13">AF16</strain>
    </source>
</reference>
<feature type="region of interest" description="Disordered" evidence="9">
    <location>
        <begin position="574"/>
        <end position="601"/>
    </location>
</feature>
<feature type="transmembrane region" description="Helical" evidence="10">
    <location>
        <begin position="379"/>
        <end position="398"/>
    </location>
</feature>
<evidence type="ECO:0000313" key="14">
    <source>
        <dbReference type="WormBase" id="CBG16379a"/>
    </source>
</evidence>
<dbReference type="GO" id="GO:0015271">
    <property type="term" value="F:outward rectifier potassium channel activity"/>
    <property type="evidence" value="ECO:0000318"/>
    <property type="project" value="GO_Central"/>
</dbReference>
<dbReference type="FunFam" id="1.10.287.70:FF:000268">
    <property type="entry name" value="TWiK family of potassium channels"/>
    <property type="match status" value="1"/>
</dbReference>
<evidence type="ECO:0000256" key="4">
    <source>
        <dbReference type="ARBA" id="ARBA00022989"/>
    </source>
</evidence>
<keyword evidence="3 8" id="KW-0812">Transmembrane</keyword>
<dbReference type="HOGENOM" id="CLU_384149_0_0_1"/>
<name>A8XNK2_CAEBR</name>
<evidence type="ECO:0000256" key="3">
    <source>
        <dbReference type="ARBA" id="ARBA00022692"/>
    </source>
</evidence>
<dbReference type="eggNOG" id="KOG1418">
    <property type="taxonomic scope" value="Eukaryota"/>
</dbReference>
<feature type="domain" description="Potassium channel" evidence="11">
    <location>
        <begin position="260"/>
        <end position="320"/>
    </location>
</feature>
<evidence type="ECO:0000256" key="1">
    <source>
        <dbReference type="ARBA" id="ARBA00004141"/>
    </source>
</evidence>
<keyword evidence="7 8" id="KW-0407">Ion channel</keyword>
<feature type="compositionally biased region" description="Acidic residues" evidence="9">
    <location>
        <begin position="766"/>
        <end position="775"/>
    </location>
</feature>
<feature type="transmembrane region" description="Helical" evidence="10">
    <location>
        <begin position="430"/>
        <end position="451"/>
    </location>
</feature>
<feature type="region of interest" description="Disordered" evidence="9">
    <location>
        <begin position="725"/>
        <end position="775"/>
    </location>
</feature>
<evidence type="ECO:0000259" key="11">
    <source>
        <dbReference type="Pfam" id="PF07885"/>
    </source>
</evidence>
<keyword evidence="13" id="KW-1185">Reference proteome</keyword>
<feature type="compositionally biased region" description="Basic and acidic residues" evidence="9">
    <location>
        <begin position="745"/>
        <end position="757"/>
    </location>
</feature>
<evidence type="ECO:0000256" key="2">
    <source>
        <dbReference type="ARBA" id="ARBA00022448"/>
    </source>
</evidence>
<sequence>MNITEVPTVILHSPDTDSVISEDDSCYYFDGSVERLPLRNPEYSDERSMQRRNPIRRQRTVLDEEQTKDAMKLLQKYVKKKYAGSAFLNESHDEQAATPVDQSAGQFSRNQTPHERLSAMFNASPSGAFSDYMPAVSPDRDPAFRSELFKPRERESWGSWFFRVIKFLYQFLGLQYVMLALVILGYACIGGYMFQALEHDQQQLDLEMEQQVKIAESTLLAENLMDYIKKWNCGQSNEKKCLELIMKAFVERTEKVEKSIRGDGWRWDFWNSVFFSATIFTTIGYGNLTCKTNIGRIATIIYGLIGIPLMLFVLKVFGEFSIGWVKKISLFLKRCMKRCYRRALKRSNTIESVASHEMADDGSDDTEEEEGITTFPVKWALFIVFSFMVICSFIVSFWEKWDFLTAFYFFFVSLSTIGFGDVIPEHPRTACGLFILYFVGLALFSMVYAILQERVENKYMWALELIDQEYQDKLENVELDKEEQSEYGPPGAAGSGWGNAIGQLHSQNLIKWRNQQGKSMDNMPDRPISERRFSVFTPGEPPHAAPPVLGTFMFHNMSMKKKLIARSESILNQQNPKRPSTLFPSNEMLSNSANSSRGSPWPQAVDMNQPKEPIALGKSLGISAPNLANTGNRSPSGALSVITEASDEDTRHFKKHRKPLAKTMATSDTPSNPGTQFFFCFFLSIRFLFLIKSQNYISTFASFLFQCSAESLDQEMDELQLEFPHQSITPKPYRDPHQIQTSKFRKQDETVASRAERMPLSPREPLEEEDEETEQ</sequence>
<dbReference type="GO" id="GO:0022841">
    <property type="term" value="F:potassium ion leak channel activity"/>
    <property type="evidence" value="ECO:0000318"/>
    <property type="project" value="GO_Central"/>
</dbReference>
<dbReference type="Gene3D" id="1.10.287.70">
    <property type="match status" value="1"/>
</dbReference>
<reference evidence="12 13" key="2">
    <citation type="journal article" date="2011" name="PLoS Genet.">
        <title>Caenorhabditis briggsae recombinant inbred line genotypes reveal inter-strain incompatibility and the evolution of recombination.</title>
        <authorList>
            <person name="Ross J.A."/>
            <person name="Koboldt D.C."/>
            <person name="Staisch J.E."/>
            <person name="Chamberlin H.M."/>
            <person name="Gupta B.P."/>
            <person name="Miller R.D."/>
            <person name="Baird S.E."/>
            <person name="Haag E.S."/>
        </authorList>
    </citation>
    <scope>NUCLEOTIDE SEQUENCE [LARGE SCALE GENOMIC DNA]</scope>
    <source>
        <strain evidence="12 13">AF16</strain>
    </source>
</reference>
<evidence type="ECO:0000256" key="7">
    <source>
        <dbReference type="ARBA" id="ARBA00023303"/>
    </source>
</evidence>
<evidence type="ECO:0000256" key="6">
    <source>
        <dbReference type="ARBA" id="ARBA00023136"/>
    </source>
</evidence>
<dbReference type="GO" id="GO:0005886">
    <property type="term" value="C:plasma membrane"/>
    <property type="evidence" value="ECO:0000318"/>
    <property type="project" value="GO_Central"/>
</dbReference>
<evidence type="ECO:0000256" key="5">
    <source>
        <dbReference type="ARBA" id="ARBA00023065"/>
    </source>
</evidence>
<dbReference type="GO" id="GO:0071805">
    <property type="term" value="P:potassium ion transmembrane transport"/>
    <property type="evidence" value="ECO:0000318"/>
    <property type="project" value="GO_Central"/>
</dbReference>
<dbReference type="SUPFAM" id="SSF81324">
    <property type="entry name" value="Voltage-gated potassium channels"/>
    <property type="match status" value="2"/>
</dbReference>
<proteinExistence type="inferred from homology"/>
<evidence type="ECO:0000256" key="9">
    <source>
        <dbReference type="SAM" id="MobiDB-lite"/>
    </source>
</evidence>
<evidence type="ECO:0000313" key="12">
    <source>
        <dbReference type="EMBL" id="CAP34091.2"/>
    </source>
</evidence>
<feature type="transmembrane region" description="Helical" evidence="10">
    <location>
        <begin position="294"/>
        <end position="317"/>
    </location>
</feature>
<keyword evidence="6 10" id="KW-0472">Membrane</keyword>